<keyword evidence="7" id="KW-1185">Reference proteome</keyword>
<sequence>MYLASDNTGPVHPQVMQALTEANEGYVHGYGNDVHTEAAKSALRDLFEAPDAEVFLMPGGTASNALALGTLVQPYQAVYCSGLAHIHVDECGAPEFYTGGAKLVGVCEGDKVTPEALTKALAFWNTGDVHQFDRGALSLTNTTERGNIYTLDELTALATLAHENGLFVHFDGARFANACAMLGCTPAEMSWKAGADVAVFGGTKNGCMGVEAVIFFDPEKARGLPFRRMRSGHLLSKHRYLAAQMNGYLKDGLWLELAQKANGTCARLVDGLRALDVKVLTDTPANLLYFEMPLRAHDAVQAAGAMYYDMRTADAQPEDMTRGRLVVDWALEHAHVDEFLQKLKAAL</sequence>
<feature type="domain" description="Aromatic amino acid beta-eliminating lyase/threonine aldolase" evidence="5">
    <location>
        <begin position="3"/>
        <end position="284"/>
    </location>
</feature>
<dbReference type="InterPro" id="IPR015422">
    <property type="entry name" value="PyrdxlP-dep_Trfase_small"/>
</dbReference>
<evidence type="ECO:0000256" key="4">
    <source>
        <dbReference type="ARBA" id="ARBA00022898"/>
    </source>
</evidence>
<evidence type="ECO:0000256" key="1">
    <source>
        <dbReference type="ARBA" id="ARBA00001933"/>
    </source>
</evidence>
<gene>
    <name evidence="6" type="ORF">GGQ68_000637</name>
</gene>
<comment type="subunit">
    <text evidence="3">Homotetramer.</text>
</comment>
<dbReference type="InterPro" id="IPR001597">
    <property type="entry name" value="ArAA_b-elim_lyase/Thr_aldolase"/>
</dbReference>
<evidence type="ECO:0000313" key="7">
    <source>
        <dbReference type="Proteomes" id="UP000541426"/>
    </source>
</evidence>
<dbReference type="InterPro" id="IPR015424">
    <property type="entry name" value="PyrdxlP-dep_Trfase"/>
</dbReference>
<dbReference type="GO" id="GO:0006520">
    <property type="term" value="P:amino acid metabolic process"/>
    <property type="evidence" value="ECO:0007669"/>
    <property type="project" value="InterPro"/>
</dbReference>
<dbReference type="EMBL" id="JACIEJ010000001">
    <property type="protein sequence ID" value="MBB3984326.1"/>
    <property type="molecule type" value="Genomic_DNA"/>
</dbReference>
<evidence type="ECO:0000256" key="2">
    <source>
        <dbReference type="ARBA" id="ARBA00006966"/>
    </source>
</evidence>
<evidence type="ECO:0000313" key="6">
    <source>
        <dbReference type="EMBL" id="MBB3984326.1"/>
    </source>
</evidence>
<dbReference type="PANTHER" id="PTHR48097">
    <property type="entry name" value="L-THREONINE ALDOLASE-RELATED"/>
    <property type="match status" value="1"/>
</dbReference>
<proteinExistence type="inferred from homology"/>
<dbReference type="PANTHER" id="PTHR48097:SF5">
    <property type="entry name" value="LOW SPECIFICITY L-THREONINE ALDOLASE"/>
    <property type="match status" value="1"/>
</dbReference>
<dbReference type="Pfam" id="PF01212">
    <property type="entry name" value="Beta_elim_lyase"/>
    <property type="match status" value="1"/>
</dbReference>
<organism evidence="6 7">
    <name type="scientific">Sagittula marina</name>
    <dbReference type="NCBI Taxonomy" id="943940"/>
    <lineage>
        <taxon>Bacteria</taxon>
        <taxon>Pseudomonadati</taxon>
        <taxon>Pseudomonadota</taxon>
        <taxon>Alphaproteobacteria</taxon>
        <taxon>Rhodobacterales</taxon>
        <taxon>Roseobacteraceae</taxon>
        <taxon>Sagittula</taxon>
    </lineage>
</organism>
<comment type="cofactor">
    <cofactor evidence="1">
        <name>pyridoxal 5'-phosphate</name>
        <dbReference type="ChEBI" id="CHEBI:597326"/>
    </cofactor>
</comment>
<comment type="caution">
    <text evidence="6">The sequence shown here is derived from an EMBL/GenBank/DDBJ whole genome shotgun (WGS) entry which is preliminary data.</text>
</comment>
<dbReference type="GO" id="GO:0004793">
    <property type="term" value="F:threonine aldolase activity"/>
    <property type="evidence" value="ECO:0007669"/>
    <property type="project" value="UniProtKB-EC"/>
</dbReference>
<keyword evidence="4" id="KW-0663">Pyridoxal phosphate</keyword>
<protein>
    <submittedName>
        <fullName evidence="6">Threonine aldolase</fullName>
        <ecNumber evidence="6">4.1.2.5</ecNumber>
    </submittedName>
</protein>
<evidence type="ECO:0000256" key="3">
    <source>
        <dbReference type="ARBA" id="ARBA00011881"/>
    </source>
</evidence>
<reference evidence="6 7" key="1">
    <citation type="submission" date="2020-08" db="EMBL/GenBank/DDBJ databases">
        <title>Genomic Encyclopedia of Type Strains, Phase IV (KMG-IV): sequencing the most valuable type-strain genomes for metagenomic binning, comparative biology and taxonomic classification.</title>
        <authorList>
            <person name="Goeker M."/>
        </authorList>
    </citation>
    <scope>NUCLEOTIDE SEQUENCE [LARGE SCALE GENOMIC DNA]</scope>
    <source>
        <strain evidence="6 7">DSM 102235</strain>
    </source>
</reference>
<accession>A0A7W6DMP7</accession>
<keyword evidence="6" id="KW-0456">Lyase</keyword>
<dbReference type="SUPFAM" id="SSF53383">
    <property type="entry name" value="PLP-dependent transferases"/>
    <property type="match status" value="1"/>
</dbReference>
<dbReference type="Gene3D" id="3.40.640.10">
    <property type="entry name" value="Type I PLP-dependent aspartate aminotransferase-like (Major domain)"/>
    <property type="match status" value="1"/>
</dbReference>
<evidence type="ECO:0000259" key="5">
    <source>
        <dbReference type="Pfam" id="PF01212"/>
    </source>
</evidence>
<dbReference type="EC" id="4.1.2.5" evidence="6"/>
<dbReference type="Gene3D" id="3.90.1150.10">
    <property type="entry name" value="Aspartate Aminotransferase, domain 1"/>
    <property type="match status" value="1"/>
</dbReference>
<name>A0A7W6DMP7_9RHOB</name>
<dbReference type="AlphaFoldDB" id="A0A7W6DMP7"/>
<comment type="similarity">
    <text evidence="2">Belongs to the threonine aldolase family.</text>
</comment>
<dbReference type="RefSeq" id="WP_183962925.1">
    <property type="nucleotide sequence ID" value="NZ_BAABBZ010000012.1"/>
</dbReference>
<dbReference type="Proteomes" id="UP000541426">
    <property type="component" value="Unassembled WGS sequence"/>
</dbReference>
<dbReference type="InterPro" id="IPR015421">
    <property type="entry name" value="PyrdxlP-dep_Trfase_major"/>
</dbReference>